<evidence type="ECO:0000313" key="3">
    <source>
        <dbReference type="Proteomes" id="UP000298111"/>
    </source>
</evidence>
<dbReference type="InterPro" id="IPR015315">
    <property type="entry name" value="DUF1963"/>
</dbReference>
<reference evidence="2 3" key="1">
    <citation type="submission" date="2018-10" db="EMBL/GenBank/DDBJ databases">
        <title>Isolation of pseudouridimycin from Streptomyces albus DSM 40763.</title>
        <authorList>
            <person name="Rosenqvist P."/>
            <person name="Metsae-Ketelae M."/>
            <person name="Virta P."/>
        </authorList>
    </citation>
    <scope>NUCLEOTIDE SEQUENCE [LARGE SCALE GENOMIC DNA]</scope>
    <source>
        <strain evidence="2 3">DSM 40763</strain>
    </source>
</reference>
<dbReference type="Pfam" id="PF09234">
    <property type="entry name" value="DUF1963"/>
    <property type="match status" value="1"/>
</dbReference>
<dbReference type="AlphaFoldDB" id="A0A8H1LPE1"/>
<organism evidence="2 3">
    <name type="scientific">Streptomyces albus</name>
    <dbReference type="NCBI Taxonomy" id="1888"/>
    <lineage>
        <taxon>Bacteria</taxon>
        <taxon>Bacillati</taxon>
        <taxon>Actinomycetota</taxon>
        <taxon>Actinomycetes</taxon>
        <taxon>Kitasatosporales</taxon>
        <taxon>Streptomycetaceae</taxon>
        <taxon>Streptomyces</taxon>
    </lineage>
</organism>
<dbReference type="InterPro" id="IPR035948">
    <property type="entry name" value="YwqG-like_sf"/>
</dbReference>
<feature type="region of interest" description="Disordered" evidence="1">
    <location>
        <begin position="190"/>
        <end position="216"/>
    </location>
</feature>
<dbReference type="SUPFAM" id="SSF103032">
    <property type="entry name" value="Hypothetical protein YwqG"/>
    <property type="match status" value="1"/>
</dbReference>
<proteinExistence type="predicted"/>
<evidence type="ECO:0000313" key="2">
    <source>
        <dbReference type="EMBL" id="TGG87070.1"/>
    </source>
</evidence>
<dbReference type="EMBL" id="RCIY01000029">
    <property type="protein sequence ID" value="TGG87070.1"/>
    <property type="molecule type" value="Genomic_DNA"/>
</dbReference>
<name>A0A8H1LPE1_9ACTN</name>
<gene>
    <name evidence="2" type="ORF">D8771_04770</name>
</gene>
<sequence>MTDEITETLNRFRAEASSQDLPPDEVEEWIRVALPAVYMAEDGDGAPAALIGGDPMLPETAADPSEPFVASVDLGVIPPDATGLPLPADGHLLLFASPDVGIERTGPGAVLYVPAGTPMVRRSVEQLPPAPFPTRQLRTFWDQLSPQMSESFADDRWDDPDDEEFELAEELADAWPHVGGHRPPWTLQLGGNPVGPQNDPVHWARDSAREEGGDPSADDWTLLASWRCSEDIGKDSAVVHWVVPRGDLASLRFDRVRRYTDMA</sequence>
<accession>A0A8H1LPE1</accession>
<evidence type="ECO:0000256" key="1">
    <source>
        <dbReference type="SAM" id="MobiDB-lite"/>
    </source>
</evidence>
<dbReference type="GeneID" id="75185604"/>
<dbReference type="Gene3D" id="2.30.320.10">
    <property type="entry name" value="YwqG-like"/>
    <property type="match status" value="1"/>
</dbReference>
<protein>
    <submittedName>
        <fullName evidence="2">DUF1963 domain-containing protein</fullName>
    </submittedName>
</protein>
<feature type="region of interest" description="Disordered" evidence="1">
    <location>
        <begin position="1"/>
        <end position="20"/>
    </location>
</feature>
<comment type="caution">
    <text evidence="2">The sequence shown here is derived from an EMBL/GenBank/DDBJ whole genome shotgun (WGS) entry which is preliminary data.</text>
</comment>
<dbReference type="RefSeq" id="WP_135566703.1">
    <property type="nucleotide sequence ID" value="NZ_CP103060.1"/>
</dbReference>
<dbReference type="Proteomes" id="UP000298111">
    <property type="component" value="Unassembled WGS sequence"/>
</dbReference>
<feature type="compositionally biased region" description="Basic and acidic residues" evidence="1">
    <location>
        <begin position="202"/>
        <end position="212"/>
    </location>
</feature>